<evidence type="ECO:0000313" key="1">
    <source>
        <dbReference type="EMBL" id="KLO04474.1"/>
    </source>
</evidence>
<proteinExistence type="predicted"/>
<dbReference type="Proteomes" id="UP000053477">
    <property type="component" value="Unassembled WGS sequence"/>
</dbReference>
<accession>A0A0H2QYM9</accession>
<name>A0A0H2QYM9_9AGAM</name>
<dbReference type="InParanoid" id="A0A0H2QYM9"/>
<evidence type="ECO:0000313" key="2">
    <source>
        <dbReference type="Proteomes" id="UP000053477"/>
    </source>
</evidence>
<dbReference type="AlphaFoldDB" id="A0A0H2QYM9"/>
<gene>
    <name evidence="1" type="ORF">SCHPADRAFT_753395</name>
</gene>
<reference evidence="1 2" key="1">
    <citation type="submission" date="2015-04" db="EMBL/GenBank/DDBJ databases">
        <title>Complete genome sequence of Schizopora paradoxa KUC8140, a cosmopolitan wood degrader in East Asia.</title>
        <authorList>
            <consortium name="DOE Joint Genome Institute"/>
            <person name="Min B."/>
            <person name="Park H."/>
            <person name="Jang Y."/>
            <person name="Kim J.-J."/>
            <person name="Kim K.H."/>
            <person name="Pangilinan J."/>
            <person name="Lipzen A."/>
            <person name="Riley R."/>
            <person name="Grigoriev I.V."/>
            <person name="Spatafora J.W."/>
            <person name="Choi I.-G."/>
        </authorList>
    </citation>
    <scope>NUCLEOTIDE SEQUENCE [LARGE SCALE GENOMIC DNA]</scope>
    <source>
        <strain evidence="1 2">KUC8140</strain>
    </source>
</reference>
<keyword evidence="2" id="KW-1185">Reference proteome</keyword>
<protein>
    <submittedName>
        <fullName evidence="1">Uncharacterized protein</fullName>
    </submittedName>
</protein>
<sequence length="59" mass="6667">MPKEYASTISRKIVVPCGALWTGLPSTSTPFWSHSPHEFVIHSSIGWKSAFRWSSSFVR</sequence>
<dbReference type="EMBL" id="KQ086528">
    <property type="protein sequence ID" value="KLO04474.1"/>
    <property type="molecule type" value="Genomic_DNA"/>
</dbReference>
<dbReference type="OrthoDB" id="5545019at2759"/>
<organism evidence="1 2">
    <name type="scientific">Schizopora paradoxa</name>
    <dbReference type="NCBI Taxonomy" id="27342"/>
    <lineage>
        <taxon>Eukaryota</taxon>
        <taxon>Fungi</taxon>
        <taxon>Dikarya</taxon>
        <taxon>Basidiomycota</taxon>
        <taxon>Agaricomycotina</taxon>
        <taxon>Agaricomycetes</taxon>
        <taxon>Hymenochaetales</taxon>
        <taxon>Schizoporaceae</taxon>
        <taxon>Schizopora</taxon>
    </lineage>
</organism>